<dbReference type="AlphaFoldDB" id="A0A934K9N7"/>
<dbReference type="EMBL" id="JAEKNR010000142">
    <property type="protein sequence ID" value="MBJ7599116.1"/>
    <property type="molecule type" value="Genomic_DNA"/>
</dbReference>
<keyword evidence="5" id="KW-1185">Reference proteome</keyword>
<comment type="caution">
    <text evidence="4">The sequence shown here is derived from an EMBL/GenBank/DDBJ whole genome shotgun (WGS) entry which is preliminary data.</text>
</comment>
<evidence type="ECO:0000313" key="5">
    <source>
        <dbReference type="Proteomes" id="UP000612893"/>
    </source>
</evidence>
<keyword evidence="1" id="KW-0560">Oxidoreductase</keyword>
<dbReference type="InterPro" id="IPR002938">
    <property type="entry name" value="FAD-bd"/>
</dbReference>
<evidence type="ECO:0000313" key="4">
    <source>
        <dbReference type="EMBL" id="MBJ7599116.1"/>
    </source>
</evidence>
<dbReference type="Proteomes" id="UP000612893">
    <property type="component" value="Unassembled WGS sequence"/>
</dbReference>
<sequence>MTHPRRALIIGGGIAGPAAAIALQKAGIDSVIYEAHPSGAEGIGSFLTLGSNGIDALRTVGAEGAALAAGFPTPSIALRGNTGKHLGLSRISAPLTGGTTSRTLKRSDLYRVMHDEASSRGIRFEYGKRLTGAVETGDGVLATFADRSEATGDLLIGSDGVHSAARAVIDRDAPEPTYAGLVSLGGYVRDAGLEPESGSYTMIFGKRAFFGYAAAPDGEVWWFANLPRRDEPARGELPAIDAEEWRRRLIGLYRDDAGPAVRMLEATPSTDIGPASAIHLIPHLRNWHRGRMVLIGDSAHAPSPSSGQGASLSIEDAVVLAKCLRDLPDHREAFSRFEALRRPRVERIVKAAARINNSKAAGPAGRVIRDAVLPSIMKFAAGSKQTQEIYAYHIDWDAPVTGSQRRTVALAT</sequence>
<dbReference type="PANTHER" id="PTHR13789">
    <property type="entry name" value="MONOOXYGENASE"/>
    <property type="match status" value="1"/>
</dbReference>
<evidence type="ECO:0000256" key="2">
    <source>
        <dbReference type="ARBA" id="ARBA00023033"/>
    </source>
</evidence>
<accession>A0A934K9N7</accession>
<dbReference type="Gene3D" id="3.50.50.60">
    <property type="entry name" value="FAD/NAD(P)-binding domain"/>
    <property type="match status" value="1"/>
</dbReference>
<dbReference type="InterPro" id="IPR036188">
    <property type="entry name" value="FAD/NAD-bd_sf"/>
</dbReference>
<name>A0A934K9N7_9BACT</name>
<dbReference type="InterPro" id="IPR050493">
    <property type="entry name" value="FAD-dep_Monooxygenase_BioMet"/>
</dbReference>
<proteinExistence type="predicted"/>
<keyword evidence="2 4" id="KW-0503">Monooxygenase</keyword>
<protein>
    <submittedName>
        <fullName evidence="4">FAD-dependent monooxygenase</fullName>
    </submittedName>
</protein>
<dbReference type="Pfam" id="PF01494">
    <property type="entry name" value="FAD_binding_3"/>
    <property type="match status" value="1"/>
</dbReference>
<dbReference type="GO" id="GO:0004497">
    <property type="term" value="F:monooxygenase activity"/>
    <property type="evidence" value="ECO:0007669"/>
    <property type="project" value="UniProtKB-KW"/>
</dbReference>
<evidence type="ECO:0000259" key="3">
    <source>
        <dbReference type="Pfam" id="PF01494"/>
    </source>
</evidence>
<feature type="domain" description="FAD-binding" evidence="3">
    <location>
        <begin position="7"/>
        <end position="350"/>
    </location>
</feature>
<reference evidence="4" key="1">
    <citation type="submission" date="2020-10" db="EMBL/GenBank/DDBJ databases">
        <title>Ca. Dormibacterota MAGs.</title>
        <authorList>
            <person name="Montgomery K."/>
        </authorList>
    </citation>
    <scope>NUCLEOTIDE SEQUENCE [LARGE SCALE GENOMIC DNA]</scope>
    <source>
        <strain evidence="4">SC8812_S17_10</strain>
    </source>
</reference>
<dbReference type="SUPFAM" id="SSF51905">
    <property type="entry name" value="FAD/NAD(P)-binding domain"/>
    <property type="match status" value="1"/>
</dbReference>
<dbReference type="RefSeq" id="WP_338202539.1">
    <property type="nucleotide sequence ID" value="NZ_JAEKNR010000142.1"/>
</dbReference>
<dbReference type="PRINTS" id="PR00420">
    <property type="entry name" value="RNGMNOXGNASE"/>
</dbReference>
<evidence type="ECO:0000256" key="1">
    <source>
        <dbReference type="ARBA" id="ARBA00023002"/>
    </source>
</evidence>
<dbReference type="PANTHER" id="PTHR13789:SF309">
    <property type="entry name" value="PUTATIVE (AFU_ORTHOLOGUE AFUA_6G14510)-RELATED"/>
    <property type="match status" value="1"/>
</dbReference>
<organism evidence="4 5">
    <name type="scientific">Candidatus Nephthysia bennettiae</name>
    <dbReference type="NCBI Taxonomy" id="3127016"/>
    <lineage>
        <taxon>Bacteria</taxon>
        <taxon>Bacillati</taxon>
        <taxon>Candidatus Dormiibacterota</taxon>
        <taxon>Candidatus Dormibacteria</taxon>
        <taxon>Candidatus Dormibacterales</taxon>
        <taxon>Candidatus Dormibacteraceae</taxon>
        <taxon>Candidatus Nephthysia</taxon>
    </lineage>
</organism>
<gene>
    <name evidence="4" type="ORF">JF922_13695</name>
</gene>